<dbReference type="InterPro" id="IPR009061">
    <property type="entry name" value="DNA-bd_dom_put_sf"/>
</dbReference>
<dbReference type="SUPFAM" id="SSF46955">
    <property type="entry name" value="Putative DNA-binding domain"/>
    <property type="match status" value="1"/>
</dbReference>
<proteinExistence type="predicted"/>
<sequence>MAKAKAKTYTITDIARLCGVAVSSVSDYIRKHDLKPTEIGDHNAKLFTYQDFKQIKDYYENKARNQAKTTRTDYKDELIRQLKSENEMLRQQLAIKDKQIAESHKLITQVNQLSSQTNKIASQAQQLDLIKNNHQITSHSTTHDNTNEDKNQPPKHQSFFHRLFNN</sequence>
<feature type="compositionally biased region" description="Basic and acidic residues" evidence="1">
    <location>
        <begin position="141"/>
        <end position="152"/>
    </location>
</feature>
<organism evidence="2 3">
    <name type="scientific">Candidatus Limosilactobacillus merdigallinarum</name>
    <dbReference type="NCBI Taxonomy" id="2838652"/>
    <lineage>
        <taxon>Bacteria</taxon>
        <taxon>Bacillati</taxon>
        <taxon>Bacillota</taxon>
        <taxon>Bacilli</taxon>
        <taxon>Lactobacillales</taxon>
        <taxon>Lactobacillaceae</taxon>
        <taxon>Limosilactobacillus</taxon>
    </lineage>
</organism>
<evidence type="ECO:0000313" key="2">
    <source>
        <dbReference type="EMBL" id="HIX35863.1"/>
    </source>
</evidence>
<reference evidence="2" key="1">
    <citation type="journal article" date="2021" name="PeerJ">
        <title>Extensive microbial diversity within the chicken gut microbiome revealed by metagenomics and culture.</title>
        <authorList>
            <person name="Gilroy R."/>
            <person name="Ravi A."/>
            <person name="Getino M."/>
            <person name="Pursley I."/>
            <person name="Horton D.L."/>
            <person name="Alikhan N.F."/>
            <person name="Baker D."/>
            <person name="Gharbi K."/>
            <person name="Hall N."/>
            <person name="Watson M."/>
            <person name="Adriaenssens E.M."/>
            <person name="Foster-Nyarko E."/>
            <person name="Jarju S."/>
            <person name="Secka A."/>
            <person name="Antonio M."/>
            <person name="Oren A."/>
            <person name="Chaudhuri R.R."/>
            <person name="La Ragione R."/>
            <person name="Hildebrand F."/>
            <person name="Pallen M.J."/>
        </authorList>
    </citation>
    <scope>NUCLEOTIDE SEQUENCE</scope>
    <source>
        <strain evidence="2">ChiSxjej3B15-572</strain>
    </source>
</reference>
<name>A0A9D1VJ79_9LACO</name>
<dbReference type="EMBL" id="DXFH01000023">
    <property type="protein sequence ID" value="HIX35863.1"/>
    <property type="molecule type" value="Genomic_DNA"/>
</dbReference>
<protein>
    <submittedName>
        <fullName evidence="2">Helix-turn-helix domain-containing protein</fullName>
    </submittedName>
</protein>
<reference evidence="2" key="2">
    <citation type="submission" date="2021-04" db="EMBL/GenBank/DDBJ databases">
        <authorList>
            <person name="Gilroy R."/>
        </authorList>
    </citation>
    <scope>NUCLEOTIDE SEQUENCE</scope>
    <source>
        <strain evidence="2">ChiSxjej3B15-572</strain>
    </source>
</reference>
<evidence type="ECO:0000313" key="3">
    <source>
        <dbReference type="Proteomes" id="UP000824231"/>
    </source>
</evidence>
<accession>A0A9D1VJ79</accession>
<evidence type="ECO:0000256" key="1">
    <source>
        <dbReference type="SAM" id="MobiDB-lite"/>
    </source>
</evidence>
<dbReference type="Proteomes" id="UP000824231">
    <property type="component" value="Unassembled WGS sequence"/>
</dbReference>
<dbReference type="Gene3D" id="1.10.1660.10">
    <property type="match status" value="1"/>
</dbReference>
<comment type="caution">
    <text evidence="2">The sequence shown here is derived from an EMBL/GenBank/DDBJ whole genome shotgun (WGS) entry which is preliminary data.</text>
</comment>
<feature type="region of interest" description="Disordered" evidence="1">
    <location>
        <begin position="137"/>
        <end position="166"/>
    </location>
</feature>
<gene>
    <name evidence="2" type="ORF">H9856_05680</name>
</gene>
<dbReference type="AlphaFoldDB" id="A0A9D1VJ79"/>